<dbReference type="Proteomes" id="UP000230069">
    <property type="component" value="Unassembled WGS sequence"/>
</dbReference>
<dbReference type="EMBL" id="KZ305028">
    <property type="protein sequence ID" value="PIA51286.1"/>
    <property type="molecule type" value="Genomic_DNA"/>
</dbReference>
<proteinExistence type="predicted"/>
<dbReference type="STRING" id="218851.A0A2G5E6D9"/>
<dbReference type="OrthoDB" id="1925570at2759"/>
<gene>
    <name evidence="1" type="ORF">AQUCO_01100253v1</name>
</gene>
<protein>
    <submittedName>
        <fullName evidence="1">Uncharacterized protein</fullName>
    </submittedName>
</protein>
<sequence>MAGIAFVVDLWRKNPNFSTKVLNSYDIFSPSFAVSAATAGAAIAFAPGGTLASRYLSGNVGSSIAYADAGAAADLDDIFTKLPYGNIFQTDGLKRIPKHYPNELKSLYSAFKPTAFGLCAIRSFMMFYLPLLEPRQVAEDDFDLLDEPAEKIDLITPLKKSVKQIVRETTVVTTRRVLERITVHYVSEQVAWKILKDVSKSASRKAGRGMSSSNYFYSVSITTFRGHILGCAAAWIVQVGIEMYDCLSYLIKNEEADKDVKVERIQLLGKKIAGATIRCGTSLIFASVAAGIGATLVHPSIGQRCGCILGDLAGQVFVAYFFPKDYIC</sequence>
<dbReference type="AlphaFoldDB" id="A0A2G5E6D9"/>
<reference evidence="1 2" key="1">
    <citation type="submission" date="2017-09" db="EMBL/GenBank/DDBJ databases">
        <title>WGS assembly of Aquilegia coerulea Goldsmith.</title>
        <authorList>
            <person name="Hodges S."/>
            <person name="Kramer E."/>
            <person name="Nordborg M."/>
            <person name="Tomkins J."/>
            <person name="Borevitz J."/>
            <person name="Derieg N."/>
            <person name="Yan J."/>
            <person name="Mihaltcheva S."/>
            <person name="Hayes R.D."/>
            <person name="Rokhsar D."/>
        </authorList>
    </citation>
    <scope>NUCLEOTIDE SEQUENCE [LARGE SCALE GENOMIC DNA]</scope>
    <source>
        <strain evidence="2">cv. Goldsmith</strain>
    </source>
</reference>
<name>A0A2G5E6D9_AQUCA</name>
<evidence type="ECO:0000313" key="2">
    <source>
        <dbReference type="Proteomes" id="UP000230069"/>
    </source>
</evidence>
<accession>A0A2G5E6D9</accession>
<dbReference type="PANTHER" id="PTHR36074:SF1">
    <property type="entry name" value="ISOPENTENYL-DIPHOSPHATE DELTA-ISOMERASE"/>
    <property type="match status" value="1"/>
</dbReference>
<dbReference type="InParanoid" id="A0A2G5E6D9"/>
<dbReference type="PANTHER" id="PTHR36074">
    <property type="entry name" value="ISOPENTENYL-DIPHOSPHATE DELTA-ISOMERASE"/>
    <property type="match status" value="1"/>
</dbReference>
<evidence type="ECO:0000313" key="1">
    <source>
        <dbReference type="EMBL" id="PIA51286.1"/>
    </source>
</evidence>
<keyword evidence="2" id="KW-1185">Reference proteome</keyword>
<organism evidence="1 2">
    <name type="scientific">Aquilegia coerulea</name>
    <name type="common">Rocky mountain columbine</name>
    <dbReference type="NCBI Taxonomy" id="218851"/>
    <lineage>
        <taxon>Eukaryota</taxon>
        <taxon>Viridiplantae</taxon>
        <taxon>Streptophyta</taxon>
        <taxon>Embryophyta</taxon>
        <taxon>Tracheophyta</taxon>
        <taxon>Spermatophyta</taxon>
        <taxon>Magnoliopsida</taxon>
        <taxon>Ranunculales</taxon>
        <taxon>Ranunculaceae</taxon>
        <taxon>Thalictroideae</taxon>
        <taxon>Aquilegia</taxon>
    </lineage>
</organism>
<dbReference type="FunCoup" id="A0A2G5E6D9">
    <property type="interactions" value="571"/>
</dbReference>